<evidence type="ECO:0000313" key="4">
    <source>
        <dbReference type="Proteomes" id="UP000054166"/>
    </source>
</evidence>
<evidence type="ECO:0000313" key="3">
    <source>
        <dbReference type="EMBL" id="KIM88155.1"/>
    </source>
</evidence>
<feature type="region of interest" description="Disordered" evidence="1">
    <location>
        <begin position="268"/>
        <end position="289"/>
    </location>
</feature>
<sequence length="715" mass="79055">MSREMRSWKQRSLDIASRSTTSLRGHLAQRDIRIPTRRELQPGDRGYIDGTPNQKQSWSQWVGEKVSNARRGQNDDAMSAGVDEVVLFPGWATRRYQRAGTLDDSFGMDVFVSGYASNRRPPEFATRSQKTFLRLAKGFAALPKLLPHHEEEDQPILLVSRSTEELLASIHLPPRPTEISESQQVEALEEGFRHLGDEDGSETASNISCNSSSSDLPASNSPVTSTPISSLTSNARKLHTNLESRLQPFWSTTLSSRTIRLSLFASPHDPALSESEQAKEPGWDGLDHGPVATQEVITSSDGSFQAKFSVSWEDMCQHPGALHIAFGDPTLEHDLLISAELLPASTLQPQTRARPQTSLITQRISLTYSPVRVISDIDDTVKLSNILSGARTVFHNVFVKEMRDIVIPGMGEWYNEMWRRGVRFHYVSNGPFELIPVVNEFFEVSKLPPGSVRLKSYAGRSLFNGLLSAPATRKRAGIIDILDNFLDSRFILIGDTGEQDLELYAAIARERPQQISGVFVRDVGAYDNGLQGLEDPTGVNINITLPRSATKDADAVFAQTIGPKTPVKRGSEPYPTEPPPMPKPPKRSMSDIASTIRAKPTRTLSKLSLTLGNNNGNIINGNFFTSTAWAESPVSSTSSRGRQPLNDIDGSDPPGGFPQDTTNMTEQEKKRVELQMRVYKARAQIPTHVYLRVFRNAEECVEASEILDALHAGSN</sequence>
<feature type="compositionally biased region" description="Polar residues" evidence="1">
    <location>
        <begin position="51"/>
        <end position="60"/>
    </location>
</feature>
<dbReference type="PANTHER" id="PTHR28208:SF3">
    <property type="entry name" value="PHOSPHATIDATE PHOSPHATASE APP1"/>
    <property type="match status" value="1"/>
</dbReference>
<dbReference type="AlphaFoldDB" id="A0A0C3FUU0"/>
<feature type="region of interest" description="Disordered" evidence="1">
    <location>
        <begin position="563"/>
        <end position="589"/>
    </location>
</feature>
<keyword evidence="4" id="KW-1185">Reference proteome</keyword>
<dbReference type="STRING" id="765440.A0A0C3FUU0"/>
<gene>
    <name evidence="3" type="ORF">PILCRDRAFT_814072</name>
</gene>
<feature type="compositionally biased region" description="Basic and acidic residues" evidence="1">
    <location>
        <begin position="276"/>
        <end position="287"/>
    </location>
</feature>
<feature type="region of interest" description="Disordered" evidence="1">
    <location>
        <begin position="633"/>
        <end position="663"/>
    </location>
</feature>
<dbReference type="Pfam" id="PF09949">
    <property type="entry name" value="APP1_cat"/>
    <property type="match status" value="1"/>
</dbReference>
<evidence type="ECO:0000259" key="2">
    <source>
        <dbReference type="Pfam" id="PF09949"/>
    </source>
</evidence>
<evidence type="ECO:0000256" key="1">
    <source>
        <dbReference type="SAM" id="MobiDB-lite"/>
    </source>
</evidence>
<feature type="region of interest" description="Disordered" evidence="1">
    <location>
        <begin position="39"/>
        <end position="60"/>
    </location>
</feature>
<dbReference type="EMBL" id="KN832977">
    <property type="protein sequence ID" value="KIM88155.1"/>
    <property type="molecule type" value="Genomic_DNA"/>
</dbReference>
<dbReference type="GO" id="GO:0008195">
    <property type="term" value="F:phosphatidate phosphatase activity"/>
    <property type="evidence" value="ECO:0007669"/>
    <property type="project" value="InterPro"/>
</dbReference>
<feature type="compositionally biased region" description="Low complexity" evidence="1">
    <location>
        <begin position="205"/>
        <end position="222"/>
    </location>
</feature>
<dbReference type="OrthoDB" id="2117591at2759"/>
<name>A0A0C3FUU0_PILCF</name>
<feature type="region of interest" description="Disordered" evidence="1">
    <location>
        <begin position="195"/>
        <end position="231"/>
    </location>
</feature>
<proteinExistence type="predicted"/>
<dbReference type="InterPro" id="IPR019236">
    <property type="entry name" value="APP1_cat"/>
</dbReference>
<dbReference type="InterPro" id="IPR052935">
    <property type="entry name" value="Mg2+_PAP"/>
</dbReference>
<accession>A0A0C3FUU0</accession>
<reference evidence="4" key="2">
    <citation type="submission" date="2015-01" db="EMBL/GenBank/DDBJ databases">
        <title>Evolutionary Origins and Diversification of the Mycorrhizal Mutualists.</title>
        <authorList>
            <consortium name="DOE Joint Genome Institute"/>
            <consortium name="Mycorrhizal Genomics Consortium"/>
            <person name="Kohler A."/>
            <person name="Kuo A."/>
            <person name="Nagy L.G."/>
            <person name="Floudas D."/>
            <person name="Copeland A."/>
            <person name="Barry K.W."/>
            <person name="Cichocki N."/>
            <person name="Veneault-Fourrey C."/>
            <person name="LaButti K."/>
            <person name="Lindquist E.A."/>
            <person name="Lipzen A."/>
            <person name="Lundell T."/>
            <person name="Morin E."/>
            <person name="Murat C."/>
            <person name="Riley R."/>
            <person name="Ohm R."/>
            <person name="Sun H."/>
            <person name="Tunlid A."/>
            <person name="Henrissat B."/>
            <person name="Grigoriev I.V."/>
            <person name="Hibbett D.S."/>
            <person name="Martin F."/>
        </authorList>
    </citation>
    <scope>NUCLEOTIDE SEQUENCE [LARGE SCALE GENOMIC DNA]</scope>
    <source>
        <strain evidence="4">F 1598</strain>
    </source>
</reference>
<dbReference type="PANTHER" id="PTHR28208">
    <property type="entry name" value="PHOSPHATIDATE PHOSPHATASE APP1"/>
    <property type="match status" value="1"/>
</dbReference>
<feature type="domain" description="Phosphatidate phosphatase APP1 catalytic" evidence="2">
    <location>
        <begin position="371"/>
        <end position="522"/>
    </location>
</feature>
<dbReference type="Proteomes" id="UP000054166">
    <property type="component" value="Unassembled WGS sequence"/>
</dbReference>
<dbReference type="GO" id="GO:0030479">
    <property type="term" value="C:actin cortical patch"/>
    <property type="evidence" value="ECO:0007669"/>
    <property type="project" value="TreeGrafter"/>
</dbReference>
<organism evidence="3 4">
    <name type="scientific">Piloderma croceum (strain F 1598)</name>
    <dbReference type="NCBI Taxonomy" id="765440"/>
    <lineage>
        <taxon>Eukaryota</taxon>
        <taxon>Fungi</taxon>
        <taxon>Dikarya</taxon>
        <taxon>Basidiomycota</taxon>
        <taxon>Agaricomycotina</taxon>
        <taxon>Agaricomycetes</taxon>
        <taxon>Agaricomycetidae</taxon>
        <taxon>Atheliales</taxon>
        <taxon>Atheliaceae</taxon>
        <taxon>Piloderma</taxon>
    </lineage>
</organism>
<reference evidence="3 4" key="1">
    <citation type="submission" date="2014-04" db="EMBL/GenBank/DDBJ databases">
        <authorList>
            <consortium name="DOE Joint Genome Institute"/>
            <person name="Kuo A."/>
            <person name="Tarkka M."/>
            <person name="Buscot F."/>
            <person name="Kohler A."/>
            <person name="Nagy L.G."/>
            <person name="Floudas D."/>
            <person name="Copeland A."/>
            <person name="Barry K.W."/>
            <person name="Cichocki N."/>
            <person name="Veneault-Fourrey C."/>
            <person name="LaButti K."/>
            <person name="Lindquist E.A."/>
            <person name="Lipzen A."/>
            <person name="Lundell T."/>
            <person name="Morin E."/>
            <person name="Murat C."/>
            <person name="Sun H."/>
            <person name="Tunlid A."/>
            <person name="Henrissat B."/>
            <person name="Grigoriev I.V."/>
            <person name="Hibbett D.S."/>
            <person name="Martin F."/>
            <person name="Nordberg H.P."/>
            <person name="Cantor M.N."/>
            <person name="Hua S.X."/>
        </authorList>
    </citation>
    <scope>NUCLEOTIDE SEQUENCE [LARGE SCALE GENOMIC DNA]</scope>
    <source>
        <strain evidence="3 4">F 1598</strain>
    </source>
</reference>
<protein>
    <recommendedName>
        <fullName evidence="2">Phosphatidate phosphatase APP1 catalytic domain-containing protein</fullName>
    </recommendedName>
</protein>
<dbReference type="InParanoid" id="A0A0C3FUU0"/>
<feature type="region of interest" description="Disordered" evidence="1">
    <location>
        <begin position="1"/>
        <end position="26"/>
    </location>
</feature>
<dbReference type="HOGENOM" id="CLU_017236_0_0_1"/>